<feature type="region of interest" description="Disordered" evidence="2">
    <location>
        <begin position="1"/>
        <end position="29"/>
    </location>
</feature>
<dbReference type="Proteomes" id="UP000654604">
    <property type="component" value="Unassembled WGS sequence"/>
</dbReference>
<dbReference type="RefSeq" id="WP_193800303.1">
    <property type="nucleotide sequence ID" value="NZ_JADEWC010000008.1"/>
</dbReference>
<comment type="caution">
    <text evidence="4">The sequence shown here is derived from an EMBL/GenBank/DDBJ whole genome shotgun (WGS) entry which is preliminary data.</text>
</comment>
<name>A0ABR9V2L3_9CHRO</name>
<keyword evidence="1" id="KW-0175">Coiled coil</keyword>
<evidence type="ECO:0000313" key="5">
    <source>
        <dbReference type="Proteomes" id="UP000654604"/>
    </source>
</evidence>
<keyword evidence="3" id="KW-0812">Transmembrane</keyword>
<feature type="transmembrane region" description="Helical" evidence="3">
    <location>
        <begin position="64"/>
        <end position="85"/>
    </location>
</feature>
<keyword evidence="3" id="KW-1133">Transmembrane helix</keyword>
<proteinExistence type="predicted"/>
<evidence type="ECO:0000313" key="4">
    <source>
        <dbReference type="EMBL" id="MBE9222138.1"/>
    </source>
</evidence>
<keyword evidence="3" id="KW-0472">Membrane</keyword>
<keyword evidence="5" id="KW-1185">Reference proteome</keyword>
<sequence length="429" mass="48750">MGINNFSGNNKNEPKDNISSSQENDIKKQLEQLEQEISPQKSNKLPPSKQSNFVSNIKSTIKRIFFITLGISIPAGFLYIVNLPYAAIRRPVNRHAPVLLLPSQIIVENNFKKALNLTEQAEQLIDNATDFPDLDLGSQRLQEGKVYLDKIPIIAQNELMGYGNSNRVYRSGFSGTKFVEMRKKVGELEAKIFQGTNAKQTLNKLENQLADLKSQYQNSNSDTEKRQIIQQWRTMLNEFNLISSSTFAGTIAQQKLVVHELDFEDVVGFSANNERLATFIGTAEDFARLAKTRSQNPPYTVSEWSDIEDFWEKAINELEKIPETDLEGYRQANRIIVGYEDSLRDARLRKEIEEDSLRSLENAENLISRYRNSNANLDDSPNNISRRIVQIQDIISILNSVDPNSTSYPTAQKLIGDAQNQINDLKSRL</sequence>
<feature type="coiled-coil region" evidence="1">
    <location>
        <begin position="343"/>
        <end position="380"/>
    </location>
</feature>
<reference evidence="4 5" key="1">
    <citation type="submission" date="2020-10" db="EMBL/GenBank/DDBJ databases">
        <authorList>
            <person name="Castelo-Branco R."/>
            <person name="Eusebio N."/>
            <person name="Adriana R."/>
            <person name="Vieira A."/>
            <person name="Brugerolle De Fraissinette N."/>
            <person name="Rezende De Castro R."/>
            <person name="Schneider M.P."/>
            <person name="Vasconcelos V."/>
            <person name="Leao P.N."/>
        </authorList>
    </citation>
    <scope>NUCLEOTIDE SEQUENCE [LARGE SCALE GENOMIC DNA]</scope>
    <source>
        <strain evidence="4 5">LEGE 03274</strain>
    </source>
</reference>
<accession>A0ABR9V2L3</accession>
<evidence type="ECO:0000256" key="2">
    <source>
        <dbReference type="SAM" id="MobiDB-lite"/>
    </source>
</evidence>
<evidence type="ECO:0000256" key="1">
    <source>
        <dbReference type="SAM" id="Coils"/>
    </source>
</evidence>
<dbReference type="EMBL" id="JADEWC010000008">
    <property type="protein sequence ID" value="MBE9222138.1"/>
    <property type="molecule type" value="Genomic_DNA"/>
</dbReference>
<organism evidence="4 5">
    <name type="scientific">Cyanobacterium stanieri LEGE 03274</name>
    <dbReference type="NCBI Taxonomy" id="1828756"/>
    <lineage>
        <taxon>Bacteria</taxon>
        <taxon>Bacillati</taxon>
        <taxon>Cyanobacteriota</taxon>
        <taxon>Cyanophyceae</taxon>
        <taxon>Oscillatoriophycideae</taxon>
        <taxon>Chroococcales</taxon>
        <taxon>Geminocystaceae</taxon>
        <taxon>Cyanobacterium</taxon>
    </lineage>
</organism>
<gene>
    <name evidence="4" type="ORF">IQ215_05455</name>
</gene>
<feature type="compositionally biased region" description="Polar residues" evidence="2">
    <location>
        <begin position="1"/>
        <end position="23"/>
    </location>
</feature>
<protein>
    <submittedName>
        <fullName evidence="4">Uncharacterized protein</fullName>
    </submittedName>
</protein>
<feature type="coiled-coil region" evidence="1">
    <location>
        <begin position="195"/>
        <end position="222"/>
    </location>
</feature>
<evidence type="ECO:0000256" key="3">
    <source>
        <dbReference type="SAM" id="Phobius"/>
    </source>
</evidence>